<dbReference type="Pfam" id="PF03466">
    <property type="entry name" value="LysR_substrate"/>
    <property type="match status" value="1"/>
</dbReference>
<dbReference type="PRINTS" id="PR00039">
    <property type="entry name" value="HTHLYSR"/>
</dbReference>
<keyword evidence="2" id="KW-0805">Transcription regulation</keyword>
<dbReference type="FunFam" id="1.10.10.10:FF:000001">
    <property type="entry name" value="LysR family transcriptional regulator"/>
    <property type="match status" value="1"/>
</dbReference>
<dbReference type="InterPro" id="IPR050950">
    <property type="entry name" value="HTH-type_LysR_regulators"/>
</dbReference>
<feature type="domain" description="HTH lysR-type" evidence="5">
    <location>
        <begin position="1"/>
        <end position="58"/>
    </location>
</feature>
<organism evidence="6 7">
    <name type="scientific">Ureibacillus acetophenoni</name>
    <dbReference type="NCBI Taxonomy" id="614649"/>
    <lineage>
        <taxon>Bacteria</taxon>
        <taxon>Bacillati</taxon>
        <taxon>Bacillota</taxon>
        <taxon>Bacilli</taxon>
        <taxon>Bacillales</taxon>
        <taxon>Caryophanaceae</taxon>
        <taxon>Ureibacillus</taxon>
    </lineage>
</organism>
<dbReference type="EMBL" id="OBQC01000003">
    <property type="protein sequence ID" value="SOC37518.1"/>
    <property type="molecule type" value="Genomic_DNA"/>
</dbReference>
<evidence type="ECO:0000256" key="3">
    <source>
        <dbReference type="ARBA" id="ARBA00023125"/>
    </source>
</evidence>
<evidence type="ECO:0000256" key="1">
    <source>
        <dbReference type="ARBA" id="ARBA00009437"/>
    </source>
</evidence>
<dbReference type="RefSeq" id="WP_097148884.1">
    <property type="nucleotide sequence ID" value="NZ_OBQC01000003.1"/>
</dbReference>
<dbReference type="Pfam" id="PF00126">
    <property type="entry name" value="HTH_1"/>
    <property type="match status" value="1"/>
</dbReference>
<name>A0A285U802_9BACL</name>
<keyword evidence="4" id="KW-0804">Transcription</keyword>
<accession>A0A285U802</accession>
<dbReference type="CDD" id="cd05466">
    <property type="entry name" value="PBP2_LTTR_substrate"/>
    <property type="match status" value="1"/>
</dbReference>
<dbReference type="InterPro" id="IPR036388">
    <property type="entry name" value="WH-like_DNA-bd_sf"/>
</dbReference>
<dbReference type="OrthoDB" id="63123at2"/>
<evidence type="ECO:0000313" key="7">
    <source>
        <dbReference type="Proteomes" id="UP000219252"/>
    </source>
</evidence>
<evidence type="ECO:0000256" key="4">
    <source>
        <dbReference type="ARBA" id="ARBA00023163"/>
    </source>
</evidence>
<keyword evidence="7" id="KW-1185">Reference proteome</keyword>
<dbReference type="InterPro" id="IPR005119">
    <property type="entry name" value="LysR_subst-bd"/>
</dbReference>
<dbReference type="PANTHER" id="PTHR30419:SF24">
    <property type="entry name" value="HTH-TYPE TRANSCRIPTIONAL REGULATOR CZCR"/>
    <property type="match status" value="1"/>
</dbReference>
<dbReference type="InterPro" id="IPR036390">
    <property type="entry name" value="WH_DNA-bd_sf"/>
</dbReference>
<dbReference type="PANTHER" id="PTHR30419">
    <property type="entry name" value="HTH-TYPE TRANSCRIPTIONAL REGULATOR YBHD"/>
    <property type="match status" value="1"/>
</dbReference>
<protein>
    <submittedName>
        <fullName evidence="6">DNA-binding transcriptional LysR family regulator</fullName>
    </submittedName>
</protein>
<dbReference type="GO" id="GO:0005829">
    <property type="term" value="C:cytosol"/>
    <property type="evidence" value="ECO:0007669"/>
    <property type="project" value="TreeGrafter"/>
</dbReference>
<dbReference type="GO" id="GO:0003677">
    <property type="term" value="F:DNA binding"/>
    <property type="evidence" value="ECO:0007669"/>
    <property type="project" value="UniProtKB-KW"/>
</dbReference>
<evidence type="ECO:0000256" key="2">
    <source>
        <dbReference type="ARBA" id="ARBA00023015"/>
    </source>
</evidence>
<dbReference type="Proteomes" id="UP000219252">
    <property type="component" value="Unassembled WGS sequence"/>
</dbReference>
<gene>
    <name evidence="6" type="ORF">SAMN05877842_103254</name>
</gene>
<dbReference type="GO" id="GO:0003700">
    <property type="term" value="F:DNA-binding transcription factor activity"/>
    <property type="evidence" value="ECO:0007669"/>
    <property type="project" value="InterPro"/>
</dbReference>
<dbReference type="Gene3D" id="1.10.10.10">
    <property type="entry name" value="Winged helix-like DNA-binding domain superfamily/Winged helix DNA-binding domain"/>
    <property type="match status" value="1"/>
</dbReference>
<dbReference type="Gene3D" id="3.40.190.290">
    <property type="match status" value="1"/>
</dbReference>
<keyword evidence="3 6" id="KW-0238">DNA-binding</keyword>
<dbReference type="AlphaFoldDB" id="A0A285U802"/>
<reference evidence="7" key="1">
    <citation type="submission" date="2017-08" db="EMBL/GenBank/DDBJ databases">
        <authorList>
            <person name="Varghese N."/>
            <person name="Submissions S."/>
        </authorList>
    </citation>
    <scope>NUCLEOTIDE SEQUENCE [LARGE SCALE GENOMIC DNA]</scope>
    <source>
        <strain evidence="7">JC23</strain>
    </source>
</reference>
<dbReference type="PROSITE" id="PS50931">
    <property type="entry name" value="HTH_LYSR"/>
    <property type="match status" value="1"/>
</dbReference>
<dbReference type="SUPFAM" id="SSF53850">
    <property type="entry name" value="Periplasmic binding protein-like II"/>
    <property type="match status" value="1"/>
</dbReference>
<evidence type="ECO:0000313" key="6">
    <source>
        <dbReference type="EMBL" id="SOC37518.1"/>
    </source>
</evidence>
<dbReference type="InterPro" id="IPR000847">
    <property type="entry name" value="LysR_HTH_N"/>
</dbReference>
<comment type="similarity">
    <text evidence="1">Belongs to the LysR transcriptional regulatory family.</text>
</comment>
<dbReference type="SUPFAM" id="SSF46785">
    <property type="entry name" value="Winged helix' DNA-binding domain"/>
    <property type="match status" value="1"/>
</dbReference>
<proteinExistence type="inferred from homology"/>
<evidence type="ECO:0000259" key="5">
    <source>
        <dbReference type="PROSITE" id="PS50931"/>
    </source>
</evidence>
<sequence length="298" mass="33680">MNLFKYEIFNKVAEIGSFTKAGEMLGLTQSAVSHAISSLEKEFGFELIHRSKQGLKLTPDGQIMLSAIRRALQAQELIKQEAANINGITKGIVRIGTLSSISAKWLPTIIRKMEVQFPGVQIQLREGDYYEIEQMLMDGVIDCGFLNRSYSNLFPFTPLLRDELLCIVSTKSSLFKQDKVDIKDVELEPFILSSYNGTNDIKSILDLYNVKTNIRFELYDESSIVTMIEHGLGISILPELVLRKLPSNVRAIPLKQDCYRTIGIATKLTLSPATEKFIELLTSWLSKENKKNKLQQLL</sequence>